<evidence type="ECO:0000259" key="2">
    <source>
        <dbReference type="Pfam" id="PF01261"/>
    </source>
</evidence>
<gene>
    <name evidence="3" type="ORF">GWK09_13675</name>
</gene>
<evidence type="ECO:0000313" key="4">
    <source>
        <dbReference type="Proteomes" id="UP000468443"/>
    </source>
</evidence>
<dbReference type="InterPro" id="IPR013022">
    <property type="entry name" value="Xyl_isomerase-like_TIM-brl"/>
</dbReference>
<dbReference type="AlphaFoldDB" id="A0A6P0UEZ2"/>
<keyword evidence="1" id="KW-0732">Signal</keyword>
<dbReference type="RefSeq" id="WP_163694031.1">
    <property type="nucleotide sequence ID" value="NZ_FXTW01000003.1"/>
</dbReference>
<accession>A0A6P0UEZ2</accession>
<dbReference type="PANTHER" id="PTHR12110">
    <property type="entry name" value="HYDROXYPYRUVATE ISOMERASE"/>
    <property type="match status" value="1"/>
</dbReference>
<dbReference type="InterPro" id="IPR050312">
    <property type="entry name" value="IolE/XylAMocC-like"/>
</dbReference>
<dbReference type="SUPFAM" id="SSF51658">
    <property type="entry name" value="Xylose isomerase-like"/>
    <property type="match status" value="1"/>
</dbReference>
<feature type="signal peptide" evidence="1">
    <location>
        <begin position="1"/>
        <end position="23"/>
    </location>
</feature>
<dbReference type="Gene3D" id="3.20.20.150">
    <property type="entry name" value="Divalent-metal-dependent TIM barrel enzymes"/>
    <property type="match status" value="1"/>
</dbReference>
<name>A0A6P0UEZ2_9FLAO</name>
<sequence length="278" mass="31519">MKRIKKIITLSLMAGLCLQNIQAQEVGLQFYSLRNQFKTDVEGTLKTIHDWGISKVEGGDTYGLPLEDFKKLLEKYDLEVVSVGASFEELANDPEGVSEKAKAFGAKYVMCAWIPHDGDDFTIEDTKKAVEVFNRAGEVLYKQNLTLAYHPHGYEFRPYEGGTLFDYMAENAEEFYFELDVYWAQHGGADPLALLDKYTDQFVLLHLKDMEIGLKGNDTGHEDVETNVVLGKGQIPIYDIVVKAKEVGIEYMFIEDESSRVLQQVPQSLAFLRSFKTE</sequence>
<dbReference type="Proteomes" id="UP000468443">
    <property type="component" value="Unassembled WGS sequence"/>
</dbReference>
<feature type="chain" id="PRO_5027076319" evidence="1">
    <location>
        <begin position="24"/>
        <end position="278"/>
    </location>
</feature>
<feature type="domain" description="Xylose isomerase-like TIM barrel" evidence="2">
    <location>
        <begin position="49"/>
        <end position="274"/>
    </location>
</feature>
<dbReference type="InterPro" id="IPR036237">
    <property type="entry name" value="Xyl_isomerase-like_sf"/>
</dbReference>
<dbReference type="PANTHER" id="PTHR12110:SF41">
    <property type="entry name" value="INOSOSE DEHYDRATASE"/>
    <property type="match status" value="1"/>
</dbReference>
<dbReference type="Pfam" id="PF01261">
    <property type="entry name" value="AP_endonuc_2"/>
    <property type="match status" value="1"/>
</dbReference>
<organism evidence="3 4">
    <name type="scientific">Muriicola jejuensis</name>
    <dbReference type="NCBI Taxonomy" id="504488"/>
    <lineage>
        <taxon>Bacteria</taxon>
        <taxon>Pseudomonadati</taxon>
        <taxon>Bacteroidota</taxon>
        <taxon>Flavobacteriia</taxon>
        <taxon>Flavobacteriales</taxon>
        <taxon>Flavobacteriaceae</taxon>
        <taxon>Muriicola</taxon>
    </lineage>
</organism>
<protein>
    <submittedName>
        <fullName evidence="3">TIM barrel protein</fullName>
    </submittedName>
</protein>
<comment type="caution">
    <text evidence="3">The sequence shown here is derived from an EMBL/GenBank/DDBJ whole genome shotgun (WGS) entry which is preliminary data.</text>
</comment>
<dbReference type="EMBL" id="JAABOP010000005">
    <property type="protein sequence ID" value="NER11577.1"/>
    <property type="molecule type" value="Genomic_DNA"/>
</dbReference>
<evidence type="ECO:0000256" key="1">
    <source>
        <dbReference type="SAM" id="SignalP"/>
    </source>
</evidence>
<keyword evidence="4" id="KW-1185">Reference proteome</keyword>
<reference evidence="3 4" key="1">
    <citation type="submission" date="2020-01" db="EMBL/GenBank/DDBJ databases">
        <title>Muriicola jejuensis KCTC 22299.</title>
        <authorList>
            <person name="Wang G."/>
        </authorList>
    </citation>
    <scope>NUCLEOTIDE SEQUENCE [LARGE SCALE GENOMIC DNA]</scope>
    <source>
        <strain evidence="3 4">KCTC 22299</strain>
    </source>
</reference>
<evidence type="ECO:0000313" key="3">
    <source>
        <dbReference type="EMBL" id="NER11577.1"/>
    </source>
</evidence>
<proteinExistence type="predicted"/>